<evidence type="ECO:0000256" key="1">
    <source>
        <dbReference type="SAM" id="MobiDB-lite"/>
    </source>
</evidence>
<keyword evidence="3" id="KW-1185">Reference proteome</keyword>
<name>J9VHW1_CRYN9</name>
<evidence type="ECO:0008006" key="4">
    <source>
        <dbReference type="Google" id="ProtNLM"/>
    </source>
</evidence>
<dbReference type="VEuPathDB" id="FungiDB:CNAG_00835"/>
<dbReference type="OrthoDB" id="2564566at2759"/>
<feature type="region of interest" description="Disordered" evidence="1">
    <location>
        <begin position="746"/>
        <end position="775"/>
    </location>
</feature>
<protein>
    <recommendedName>
        <fullName evidence="4">F-box domain-containing protein</fullName>
    </recommendedName>
</protein>
<dbReference type="AlphaFoldDB" id="J9VHW1"/>
<evidence type="ECO:0000313" key="2">
    <source>
        <dbReference type="EMBL" id="AFR92966.2"/>
    </source>
</evidence>
<proteinExistence type="predicted"/>
<dbReference type="CDD" id="cd09917">
    <property type="entry name" value="F-box_SF"/>
    <property type="match status" value="1"/>
</dbReference>
<organism evidence="2 3">
    <name type="scientific">Cryptococcus neoformans (strain H99 / ATCC 208821 / CBS 10515 / FGSC 9487)</name>
    <name type="common">Cryptococcus neoformans var. grubii serotype A</name>
    <dbReference type="NCBI Taxonomy" id="235443"/>
    <lineage>
        <taxon>Eukaryota</taxon>
        <taxon>Fungi</taxon>
        <taxon>Dikarya</taxon>
        <taxon>Basidiomycota</taxon>
        <taxon>Agaricomycotina</taxon>
        <taxon>Tremellomycetes</taxon>
        <taxon>Tremellales</taxon>
        <taxon>Cryptococcaceae</taxon>
        <taxon>Cryptococcus</taxon>
        <taxon>Cryptococcus neoformans species complex</taxon>
    </lineage>
</organism>
<sequence>MGCGLQPIFSQGIHRDVLVNIFDNLVLRDVLSLMRVCQHVYHVFLTSSYLQLQHRRKRFSVPSTAPFLCTTHRTTLNDKIDSMQDREQRLNDYKPVGIETIHKPESQLVSFENGLILFECKKSDAKKRKQMFAPELELERSEGEQLEEESSMASEERDIDYEDEVSDEEYTDEGGEYEDESDDDRSESYRNQAFNGRKIFAGPPGQALQETLAFSTDAEHYKEMADGWEVYRVKRAGPDKDAVSRGAVQSQGLWMWKTDLGRDYHFIAMCAEDNVVAVVQGAYFPHGPDPETCPLSMRVYFYSLIPHPNSPRSARGIFNATLHPEATLPFIEVLIPMALGSIGTSFNLGRGGQMSLLLSDQEQNKTVFAGVWDWKKGVCLGCLPPDPDASSFVTSIKFLGPFILASCSRNIPATQEPDLYTAAIKKLGVPGHHPPSKGSFVQLSFDTYTLLPSGCGYPPHTPDPPDQNPFAAPYPSVSCSWTLFDLPHCLPIGVFELPFHDLIPFTLDVVFQPGHFSILDCKYDEDIHNRETCGILTWKLSGRTSVTNLSTIISFSTAFALTRMAGRMSSQKIPHALPISLNAEEAKFLPMVNQAHLAANALTRLEYESRMDKNGNWLQNGETRRGVQRPSAVTRRRNARLEKMWANSKGRRGLRETSLDKVFNDPDNVHRCNFEQYPDTVHIRMECAPAFSSVYGAREVRLVATLPEDEIEALDTDGLKSIPFVLSMNDYNKGTIAYPLKQLEEEAEKGGQKKGRKKKKKKKGRSNGNGEMEHVDQNHLILQHPSTDLGERISFRLHQSQISEELATFLKETLMHERTSFPNDQNAAILEIDMDLQMMPDVRFDGNNVLLSGLTPTAIHILSF</sequence>
<gene>
    <name evidence="2" type="ORF">CNAG_00835</name>
</gene>
<accession>J9VHW1</accession>
<feature type="region of interest" description="Disordered" evidence="1">
    <location>
        <begin position="136"/>
        <end position="188"/>
    </location>
</feature>
<reference evidence="2 3" key="1">
    <citation type="journal article" date="2014" name="PLoS Genet.">
        <title>Analysis of the genome and transcriptome of Cryptococcus neoformans var. grubii reveals complex RNA expression and microevolution leading to virulence attenuation.</title>
        <authorList>
            <person name="Janbon G."/>
            <person name="Ormerod K.L."/>
            <person name="Paulet D."/>
            <person name="Byrnes E.J.III."/>
            <person name="Yadav V."/>
            <person name="Chatterjee G."/>
            <person name="Mullapudi N."/>
            <person name="Hon C.C."/>
            <person name="Billmyre R.B."/>
            <person name="Brunel F."/>
            <person name="Bahn Y.S."/>
            <person name="Chen W."/>
            <person name="Chen Y."/>
            <person name="Chow E.W."/>
            <person name="Coppee J.Y."/>
            <person name="Floyd-Averette A."/>
            <person name="Gaillardin C."/>
            <person name="Gerik K.J."/>
            <person name="Goldberg J."/>
            <person name="Gonzalez-Hilarion S."/>
            <person name="Gujja S."/>
            <person name="Hamlin J.L."/>
            <person name="Hsueh Y.P."/>
            <person name="Ianiri G."/>
            <person name="Jones S."/>
            <person name="Kodira C.D."/>
            <person name="Kozubowski L."/>
            <person name="Lam W."/>
            <person name="Marra M."/>
            <person name="Mesner L.D."/>
            <person name="Mieczkowski P.A."/>
            <person name="Moyrand F."/>
            <person name="Nielsen K."/>
            <person name="Proux C."/>
            <person name="Rossignol T."/>
            <person name="Schein J.E."/>
            <person name="Sun S."/>
            <person name="Wollschlaeger C."/>
            <person name="Wood I.A."/>
            <person name="Zeng Q."/>
            <person name="Neuveglise C."/>
            <person name="Newlon C.S."/>
            <person name="Perfect J.R."/>
            <person name="Lodge J.K."/>
            <person name="Idnurm A."/>
            <person name="Stajich J.E."/>
            <person name="Kronstad J.W."/>
            <person name="Sanyal K."/>
            <person name="Heitman J."/>
            <person name="Fraser J.A."/>
            <person name="Cuomo C.A."/>
            <person name="Dietrich F.S."/>
        </authorList>
    </citation>
    <scope>NUCLEOTIDE SEQUENCE [LARGE SCALE GENOMIC DNA]</scope>
    <source>
        <strain evidence="3">H99 / ATCC 208821 / CBS 10515 / FGSC 9487</strain>
    </source>
</reference>
<dbReference type="EMBL" id="CP003820">
    <property type="protein sequence ID" value="AFR92966.2"/>
    <property type="molecule type" value="Genomic_DNA"/>
</dbReference>
<dbReference type="HOGENOM" id="CLU_331493_0_0_1"/>
<feature type="compositionally biased region" description="Basic residues" evidence="1">
    <location>
        <begin position="752"/>
        <end position="765"/>
    </location>
</feature>
<dbReference type="KEGG" id="cng:CNAG_00835"/>
<dbReference type="GeneID" id="23884612"/>
<dbReference type="RefSeq" id="XP_012046443.1">
    <property type="nucleotide sequence ID" value="XM_012191053.1"/>
</dbReference>
<feature type="compositionally biased region" description="Acidic residues" evidence="1">
    <location>
        <begin position="157"/>
        <end position="185"/>
    </location>
</feature>
<dbReference type="Proteomes" id="UP000010091">
    <property type="component" value="Chromosome 1"/>
</dbReference>
<evidence type="ECO:0000313" key="3">
    <source>
        <dbReference type="Proteomes" id="UP000010091"/>
    </source>
</evidence>